<gene>
    <name evidence="2" type="ORF">C5F50_05885</name>
</gene>
<dbReference type="Proteomes" id="UP000509478">
    <property type="component" value="Chromosome"/>
</dbReference>
<evidence type="ECO:0000313" key="2">
    <source>
        <dbReference type="EMBL" id="QLH06655.1"/>
    </source>
</evidence>
<evidence type="ECO:0000256" key="1">
    <source>
        <dbReference type="SAM" id="Phobius"/>
    </source>
</evidence>
<feature type="transmembrane region" description="Helical" evidence="1">
    <location>
        <begin position="155"/>
        <end position="172"/>
    </location>
</feature>
<reference evidence="2 3" key="1">
    <citation type="submission" date="2018-02" db="EMBL/GenBank/DDBJ databases">
        <title>Complete genome of Nitrosopumilus ureaphilus PS0.</title>
        <authorList>
            <person name="Qin W."/>
            <person name="Zheng Y."/>
            <person name="Stahl D.A."/>
        </authorList>
    </citation>
    <scope>NUCLEOTIDE SEQUENCE [LARGE SCALE GENOMIC DNA]</scope>
    <source>
        <strain evidence="2 3">PS0</strain>
    </source>
</reference>
<dbReference type="KEGG" id="nue:C5F50_05885"/>
<dbReference type="GeneID" id="56067598"/>
<dbReference type="AlphaFoldDB" id="A0A7D5M546"/>
<keyword evidence="1" id="KW-0472">Membrane</keyword>
<accession>A0A7D5M546</accession>
<keyword evidence="1" id="KW-1133">Transmembrane helix</keyword>
<dbReference type="EMBL" id="CP026995">
    <property type="protein sequence ID" value="QLH06655.1"/>
    <property type="molecule type" value="Genomic_DNA"/>
</dbReference>
<keyword evidence="1" id="KW-0812">Transmembrane</keyword>
<name>A0A7D5M546_9ARCH</name>
<dbReference type="RefSeq" id="WP_179372755.1">
    <property type="nucleotide sequence ID" value="NZ_CP026995.1"/>
</dbReference>
<protein>
    <submittedName>
        <fullName evidence="2">Uncharacterized protein</fullName>
    </submittedName>
</protein>
<organism evidence="2 3">
    <name type="scientific">Nitrosopumilus ureiphilus</name>
    <dbReference type="NCBI Taxonomy" id="1470067"/>
    <lineage>
        <taxon>Archaea</taxon>
        <taxon>Nitrososphaerota</taxon>
        <taxon>Nitrososphaeria</taxon>
        <taxon>Nitrosopumilales</taxon>
        <taxon>Nitrosopumilaceae</taxon>
        <taxon>Nitrosopumilus</taxon>
    </lineage>
</organism>
<evidence type="ECO:0000313" key="3">
    <source>
        <dbReference type="Proteomes" id="UP000509478"/>
    </source>
</evidence>
<proteinExistence type="predicted"/>
<sequence length="174" mass="19938">MKTNFILLTTTIVFALLTVTFGYGGLLSNYQHLTCWDSCAWEILEGCDEICKDVPEKRTELTREEQKEKGQKLREIYDPILEKYISSIGIMGGPFPRGHGYSYPVSLEDNLDANFDYSDGFFMHSQILEIVSPLKQTDDAGKITIVKEMLFPEMYVFWLFVIAIGIIVGFKIRK</sequence>
<keyword evidence="3" id="KW-1185">Reference proteome</keyword>